<comment type="caution">
    <text evidence="3">The sequence shown here is derived from an EMBL/GenBank/DDBJ whole genome shotgun (WGS) entry which is preliminary data.</text>
</comment>
<feature type="region of interest" description="Disordered" evidence="1">
    <location>
        <begin position="12"/>
        <end position="33"/>
    </location>
</feature>
<evidence type="ECO:0000313" key="4">
    <source>
        <dbReference type="Proteomes" id="UP001348641"/>
    </source>
</evidence>
<dbReference type="InterPro" id="IPR002734">
    <property type="entry name" value="RibDG_C"/>
</dbReference>
<gene>
    <name evidence="3" type="ORF">Q8A49_16170</name>
</gene>
<proteinExistence type="predicted"/>
<name>A0ABU7KRX1_9ACTN</name>
<dbReference type="InterPro" id="IPR024072">
    <property type="entry name" value="DHFR-like_dom_sf"/>
</dbReference>
<accession>A0ABU7KRX1</accession>
<protein>
    <submittedName>
        <fullName evidence="3">Dihydrofolate reductase family protein</fullName>
    </submittedName>
</protein>
<evidence type="ECO:0000256" key="1">
    <source>
        <dbReference type="SAM" id="MobiDB-lite"/>
    </source>
</evidence>
<dbReference type="Gene3D" id="3.40.430.10">
    <property type="entry name" value="Dihydrofolate Reductase, subunit A"/>
    <property type="match status" value="1"/>
</dbReference>
<evidence type="ECO:0000313" key="3">
    <source>
        <dbReference type="EMBL" id="MEE2052038.1"/>
    </source>
</evidence>
<dbReference type="Pfam" id="PF01872">
    <property type="entry name" value="RibD_C"/>
    <property type="match status" value="1"/>
</dbReference>
<organism evidence="3 4">
    <name type="scientific">Nocardiopsis tropica</name>
    <dbReference type="NCBI Taxonomy" id="109330"/>
    <lineage>
        <taxon>Bacteria</taxon>
        <taxon>Bacillati</taxon>
        <taxon>Actinomycetota</taxon>
        <taxon>Actinomycetes</taxon>
        <taxon>Streptosporangiales</taxon>
        <taxon>Nocardiopsidaceae</taxon>
        <taxon>Nocardiopsis</taxon>
    </lineage>
</organism>
<dbReference type="EMBL" id="JAUUCC010000038">
    <property type="protein sequence ID" value="MEE2052038.1"/>
    <property type="molecule type" value="Genomic_DNA"/>
</dbReference>
<sequence length="212" mass="22651">MELSVNTLLSLDGVMQGPGAPDEDTSGGFTRGGWLVPHADEDMGRIVDGWFAAGEALLFGRSTYAMMRDYWREVTDPGDRVATALNSRPKYLVSTTAGRTGADWGDTTLIAEDVLGSVRALKERPGGEIQVHGSWRLARTLHAAGLVDVFRLLVFPTVVGDGKRLFDERTEPLGFTVEGSAATPAGLLSLTLRPAPFTTGGFGVVDGRETVL</sequence>
<dbReference type="SUPFAM" id="SSF53597">
    <property type="entry name" value="Dihydrofolate reductase-like"/>
    <property type="match status" value="1"/>
</dbReference>
<feature type="domain" description="Bacterial bifunctional deaminase-reductase C-terminal" evidence="2">
    <location>
        <begin position="4"/>
        <end position="175"/>
    </location>
</feature>
<dbReference type="RefSeq" id="WP_330159091.1">
    <property type="nucleotide sequence ID" value="NZ_BAAAJA010000029.1"/>
</dbReference>
<dbReference type="Proteomes" id="UP001348641">
    <property type="component" value="Unassembled WGS sequence"/>
</dbReference>
<reference evidence="3 4" key="1">
    <citation type="submission" date="2023-07" db="EMBL/GenBank/DDBJ databases">
        <authorList>
            <person name="Girao M."/>
            <person name="Carvalho M.F."/>
        </authorList>
    </citation>
    <scope>NUCLEOTIDE SEQUENCE [LARGE SCALE GENOMIC DNA]</scope>
    <source>
        <strain evidence="3 4">66/93</strain>
    </source>
</reference>
<evidence type="ECO:0000259" key="2">
    <source>
        <dbReference type="Pfam" id="PF01872"/>
    </source>
</evidence>